<sequence length="2489" mass="287598">MEAMKERPKTKKKKTESKKNVNAESFSVKKLSQEEKVTDIGNKNNSEEIAVSNFSEILCEESEMKKECTTNEKFASNKVTDSSQILESIECVEKESFDKSNLQDIQVKNNDRKNMSLNDETELCKNDFILKIKESSSVFKENKILLDNIKTLSGFDEKTEVKNVYPNLKSIQHCEKIEDIESMRTIVQTYSEEYTSKTYNEAVKGCQKFQLEVAGIENHILFALVKDFQLSRKTYNEAYTKMKYLKSKLNIEKNNVWKIFKNEIFAKGLCEDGSTVSVSKKYCVKELDKTNFCEVIKLLGELDEIVLSNNFRSYSVGLSKMKIEQYIYNMISSIKSTDNPNFENFSEFRSNEYIKKCISILFHYQRQSTKDKDFLEICRKWLKMLVFILLQNGKRSDYLFIVNHIIRSPSGIEVWASQLLQFPGSALCIEETKDILSCPCLYYVLLVLYLILNPAPDRNIFLSNVKTDASDSTCGKFALLDSDGEEEELFEVVRDWTSDDIISLLNQMSVANLYEHILFEKKGQEEIIKYPSKERIIKIFAFSTALIDIFFSGLRNCCNEEFCASVECICNMIGQAVCYVSDHWEYCEKFTIQSKSALQAEYDRFIFHVIYVIFNFEKLKVWKFLATLPYKCISKKMLWNILWIFHSSHIFEEDIYLEKDIDLKLNDDKMVSAFIEKLSTFEQSNQLYLLNAYKSIAFCGNIEKELLFFLVHEIFQVAFGKSALLHLSKEGTVVLKEIIKKYPDLLTVLLKEIQTSEDDSVNLSLYMFQEMDLREWIPKCEDVQSIKDWLLEMPLSSPKNFLARILLSEMNWDFSLNGKLVLPKQLHVEVAVLVLQAYMKYDRKGNEWTVSSGLTQMVQFATMGRFLREEERFVPWAWDLLFTLKLHALDQKFPLWVQIYDGFSDVDFLPDPFEEVWLQPLLRGYEEKHPVAMYLFLVMTNIGHNVRRLMVEGLQCLTALVESRQYLAAIQSLYYMLPFYVKNSDELLSKSEFIIAMNNLIVADMTVLSNISGPVVGAVLHKIAAMIKHQISQACSVTVECATPLLKLWISILLKVLSLQEGKKYNLKKSAKQIYFLLDVIVKISFIDCYTRSDIIDIFYAFGNPLLSSSNVQPTIWTKIFGSNTETFTILKKHIFPEYPCLAWIIIRSETKQKQVQDLWYYVQKEIAEDCDISPLGALKKACNFLKIKQPSLESLPIYRWAEQILDTSISHPILPLLWQNFFYCFFERISILNPEAQKSNGLNYFEADYLKKLKSRAQETAEYYKNCLPSSQASDVGESENRVMIKKCIHNAEMCKIFHAFSFWIEDANLHLPSLCFSAYGPKYCCERLKLIYNNDQKDWIDLVSIAQLKDELEQKVHSWVHKKYSFCNVHSIELNEESVKEPISRHFNSNKDIKPLSCIIDIDPPMREIEDIALSSWNVLVDLIESKQSVIFDKARCFTDLSSTLKQLNSNYKKLVPEEFVNENYEEINEKACHRGFKCAGPAKFKLQLERYISNQRICQKIESNRIEYSMIQDQLLNLPNIELCIASIHIENYINALSNKTAQAKGEEALQLKKLGVSLFYHQIEAVNKVITSVKNYNPSRYFFSSSIESLGNVFILNQEDQLCSVTEAILKYPEAGELAFGVFNPNVASISVFLNMYEIITTAAKSNSPSTVFVLLNKIDLKYILKGANFGDRRKLFKFVTETLLKYGSNPSEEQQIVHGVLRDHFRIILLWEFPEFYDDCISFILEGMTTDRLSTNIWYVILHCFGCSTLNENSPMPAIESALKKYAENVLLPPDQQIYVSSQPIHTQEVVGTLHMFHRKFMDERKTCNIYKTYGKHVKPFSTFLAVLAHSLLSVLNENINQKQVINISQLWESLHLSFYPWLHPERNETCFLFPWCDEQMVTAKFMCQIFTISLKNFHDNLMGYNCEKCILSYFWNSYVEIYVISGFRHYSVSLYHTESLNLPWNQFHPNSEDLEGMCLVLQSDLLESRDFLAKISLKIPWIEIMKIISETMSPDYVRKTLVTLGRLLIISGLDMPLTRSNLHQNNLKALEELSWHLISLEDVEALLKLYYSTSDPTNLLNEELQTNSDVYVLQFLKIVCCMVVATNSVDYPHSNAKRLLYLHQCISALTLCTSEKKELILKNPEKYQKILPSLFTDIEKIIGAVVKPDQQISHALPLVNEAIGLLNKITNPKLEGIFIESILFWLKANPRSPLLLPCLQTACRCLNEMKNAVMIVECCVATRFNTDFYNPSDVHSIWKLILSSFQVRSSMVDEFIHACINKNAFLSLYCYLLDKIPKATSSESKRLLLFNVIDWINRCEIKESDEAKCLLLWDKVLELSTMLANENDLQVVKKVLSIFCQKISIFGEDKSSGGFLNIGRSSVLSVNFRFLCRILVAFLLLQMPLNASIRLQPMDPGFLPLTDVKSAMSSKIIEPLPSQAAKKAVDNVKILLKNKSYSALREFVNSAIEFLVDPRHSLNESRVFLKEYALVVFPKQYYLHALG</sequence>
<feature type="domain" description="Epg5-like TPR" evidence="5">
    <location>
        <begin position="1154"/>
        <end position="1345"/>
    </location>
</feature>
<accession>A0AAV4WVJ2</accession>
<evidence type="ECO:0000256" key="1">
    <source>
        <dbReference type="ARBA" id="ARBA00010948"/>
    </source>
</evidence>
<organism evidence="6 7">
    <name type="scientific">Caerostris darwini</name>
    <dbReference type="NCBI Taxonomy" id="1538125"/>
    <lineage>
        <taxon>Eukaryota</taxon>
        <taxon>Metazoa</taxon>
        <taxon>Ecdysozoa</taxon>
        <taxon>Arthropoda</taxon>
        <taxon>Chelicerata</taxon>
        <taxon>Arachnida</taxon>
        <taxon>Araneae</taxon>
        <taxon>Araneomorphae</taxon>
        <taxon>Entelegynae</taxon>
        <taxon>Araneoidea</taxon>
        <taxon>Araneidae</taxon>
        <taxon>Caerostris</taxon>
    </lineage>
</organism>
<dbReference type="InterPro" id="IPR058750">
    <property type="entry name" value="TPR_Epg5"/>
</dbReference>
<evidence type="ECO:0000259" key="4">
    <source>
        <dbReference type="Pfam" id="PF26103"/>
    </source>
</evidence>
<dbReference type="PANTHER" id="PTHR31139:SF4">
    <property type="entry name" value="ECTOPIC P GRANULES PROTEIN 5 HOMOLOG"/>
    <property type="match status" value="1"/>
</dbReference>
<evidence type="ECO:0000256" key="2">
    <source>
        <dbReference type="ARBA" id="ARBA00023006"/>
    </source>
</evidence>
<gene>
    <name evidence="6" type="primary">EPG5</name>
    <name evidence="6" type="ORF">CDAR_513601</name>
</gene>
<evidence type="ECO:0000313" key="7">
    <source>
        <dbReference type="Proteomes" id="UP001054837"/>
    </source>
</evidence>
<name>A0AAV4WVJ2_9ARAC</name>
<comment type="caution">
    <text evidence="6">The sequence shown here is derived from an EMBL/GenBank/DDBJ whole genome shotgun (WGS) entry which is preliminary data.</text>
</comment>
<evidence type="ECO:0000256" key="3">
    <source>
        <dbReference type="SAM" id="MobiDB-lite"/>
    </source>
</evidence>
<comment type="similarity">
    <text evidence="1">Belongs to the EPG5 family.</text>
</comment>
<keyword evidence="2" id="KW-0072">Autophagy</keyword>
<dbReference type="PANTHER" id="PTHR31139">
    <property type="entry name" value="ECTOPIC P GRANULES PROTEIN 5 HOMOLOG"/>
    <property type="match status" value="1"/>
</dbReference>
<dbReference type="Proteomes" id="UP001054837">
    <property type="component" value="Unassembled WGS sequence"/>
</dbReference>
<dbReference type="Pfam" id="PF26103">
    <property type="entry name" value="TPR_Epg5"/>
    <property type="match status" value="1"/>
</dbReference>
<feature type="region of interest" description="Disordered" evidence="3">
    <location>
        <begin position="1"/>
        <end position="27"/>
    </location>
</feature>
<protein>
    <submittedName>
        <fullName evidence="6">Ectopic P granules protein 5 homolog</fullName>
    </submittedName>
</protein>
<dbReference type="InterPro" id="IPR059030">
    <property type="entry name" value="TPR_Epg5_mid"/>
</dbReference>
<evidence type="ECO:0000313" key="6">
    <source>
        <dbReference type="EMBL" id="GIY86353.1"/>
    </source>
</evidence>
<dbReference type="Pfam" id="PF26573">
    <property type="entry name" value="TPR_Epg5_2"/>
    <property type="match status" value="1"/>
</dbReference>
<keyword evidence="7" id="KW-1185">Reference proteome</keyword>
<dbReference type="GO" id="GO:0097352">
    <property type="term" value="P:autophagosome maturation"/>
    <property type="evidence" value="ECO:0007669"/>
    <property type="project" value="TreeGrafter"/>
</dbReference>
<proteinExistence type="inferred from homology"/>
<evidence type="ECO:0000259" key="5">
    <source>
        <dbReference type="Pfam" id="PF26573"/>
    </source>
</evidence>
<dbReference type="EMBL" id="BPLQ01015184">
    <property type="protein sequence ID" value="GIY86353.1"/>
    <property type="molecule type" value="Genomic_DNA"/>
</dbReference>
<reference evidence="6 7" key="1">
    <citation type="submission" date="2021-06" db="EMBL/GenBank/DDBJ databases">
        <title>Caerostris darwini draft genome.</title>
        <authorList>
            <person name="Kono N."/>
            <person name="Arakawa K."/>
        </authorList>
    </citation>
    <scope>NUCLEOTIDE SEQUENCE [LARGE SCALE GENOMIC DNA]</scope>
</reference>
<dbReference type="GO" id="GO:0005737">
    <property type="term" value="C:cytoplasm"/>
    <property type="evidence" value="ECO:0007669"/>
    <property type="project" value="TreeGrafter"/>
</dbReference>
<dbReference type="InterPro" id="IPR051436">
    <property type="entry name" value="Autophagy-related_EPG5"/>
</dbReference>
<feature type="domain" description="Epg5-like central TPR repeats" evidence="4">
    <location>
        <begin position="1601"/>
        <end position="1987"/>
    </location>
</feature>